<organism evidence="8 9">
    <name type="scientific">Pseudomonas oryzae</name>
    <dbReference type="NCBI Taxonomy" id="1392877"/>
    <lineage>
        <taxon>Bacteria</taxon>
        <taxon>Pseudomonadati</taxon>
        <taxon>Pseudomonadota</taxon>
        <taxon>Gammaproteobacteria</taxon>
        <taxon>Pseudomonadales</taxon>
        <taxon>Pseudomonadaceae</taxon>
        <taxon>Pseudomonas</taxon>
    </lineage>
</organism>
<feature type="transmembrane region" description="Helical" evidence="7">
    <location>
        <begin position="54"/>
        <end position="74"/>
    </location>
</feature>
<feature type="transmembrane region" description="Helical" evidence="7">
    <location>
        <begin position="149"/>
        <end position="167"/>
    </location>
</feature>
<evidence type="ECO:0000256" key="4">
    <source>
        <dbReference type="ARBA" id="ARBA00022692"/>
    </source>
</evidence>
<dbReference type="GO" id="GO:0022857">
    <property type="term" value="F:transmembrane transporter activity"/>
    <property type="evidence" value="ECO:0007669"/>
    <property type="project" value="InterPro"/>
</dbReference>
<feature type="transmembrane region" description="Helical" evidence="7">
    <location>
        <begin position="234"/>
        <end position="255"/>
    </location>
</feature>
<evidence type="ECO:0000313" key="8">
    <source>
        <dbReference type="EMBL" id="SDS75191.1"/>
    </source>
</evidence>
<evidence type="ECO:0000256" key="3">
    <source>
        <dbReference type="ARBA" id="ARBA00022475"/>
    </source>
</evidence>
<keyword evidence="9" id="KW-1185">Reference proteome</keyword>
<feature type="transmembrane region" description="Helical" evidence="7">
    <location>
        <begin position="322"/>
        <end position="340"/>
    </location>
</feature>
<evidence type="ECO:0000256" key="2">
    <source>
        <dbReference type="ARBA" id="ARBA00022448"/>
    </source>
</evidence>
<keyword evidence="5 7" id="KW-1133">Transmembrane helix</keyword>
<dbReference type="GO" id="GO:0005886">
    <property type="term" value="C:plasma membrane"/>
    <property type="evidence" value="ECO:0007669"/>
    <property type="project" value="UniProtKB-SubCell"/>
</dbReference>
<protein>
    <submittedName>
        <fullName evidence="8">Betaine/carnitine transporter, BCCT family</fullName>
    </submittedName>
</protein>
<accession>A0A1H1USF8</accession>
<keyword evidence="6 7" id="KW-0472">Membrane</keyword>
<keyword evidence="3" id="KW-1003">Cell membrane</keyword>
<dbReference type="OrthoDB" id="9775735at2"/>
<feature type="transmembrane region" description="Helical" evidence="7">
    <location>
        <begin position="95"/>
        <end position="115"/>
    </location>
</feature>
<dbReference type="PROSITE" id="PS01303">
    <property type="entry name" value="BCCT"/>
    <property type="match status" value="1"/>
</dbReference>
<sequence>MSSNNLTSTRKVIEPAIFWPSVAAILLTSIPLILFPEAGKAIVNDLFAWVTGSFGWLLLLTGITSFVFMLWLAYGPLGRIKLGSADEQPEFSKPAWLTMLFCAGIGISICNWAFVEPLYMLDGPPLGIAKGTTQAAEWAAMYPMFHWGVVPWAIYLLPALPIAYFLYVRKGKTLRLSDACRGVLGNRIDGWVGKLIDVIVMFSIIGAVGTSLGLSVPLVSTLFQEMFGLEDTFLLQMGILVLWTAMIAWSVWNGLSKGIQTLSNVNAVLALLMLALVLLVGPTAYLFKLWTNSMGLFADNFFRINTWTDPVAKGGFPESWTVFYWAWWVAYAPMMGLFVARISRGRTIRELVLNGVLWGSIGCWVFFAIWGGYAIHLELNEAAALREVLNSSGIPATVVAVLKTLPLSEVIIPLFTLLCFVFLATTVDSAAYTLASVCTRELSGYEEPARYNRVLWAVLLAFVGVGLLSVGGLKAVQISTLLVALPMLPVLLIMGMSLVRWAREDFGDSLAPSVVSLGEVGGVVQVVRQRTAPLVAPEPDAGLVVQPVPALR</sequence>
<evidence type="ECO:0000256" key="5">
    <source>
        <dbReference type="ARBA" id="ARBA00022989"/>
    </source>
</evidence>
<dbReference type="NCBIfam" id="TIGR00842">
    <property type="entry name" value="bcct"/>
    <property type="match status" value="1"/>
</dbReference>
<evidence type="ECO:0000256" key="1">
    <source>
        <dbReference type="ARBA" id="ARBA00004651"/>
    </source>
</evidence>
<proteinExistence type="predicted"/>
<dbReference type="EMBL" id="LT629751">
    <property type="protein sequence ID" value="SDS75191.1"/>
    <property type="molecule type" value="Genomic_DNA"/>
</dbReference>
<dbReference type="PANTHER" id="PTHR30047">
    <property type="entry name" value="HIGH-AFFINITY CHOLINE TRANSPORT PROTEIN-RELATED"/>
    <property type="match status" value="1"/>
</dbReference>
<keyword evidence="2" id="KW-0813">Transport</keyword>
<keyword evidence="4 7" id="KW-0812">Transmembrane</keyword>
<evidence type="ECO:0000256" key="7">
    <source>
        <dbReference type="SAM" id="Phobius"/>
    </source>
</evidence>
<feature type="transmembrane region" description="Helical" evidence="7">
    <location>
        <begin position="12"/>
        <end position="34"/>
    </location>
</feature>
<comment type="subcellular location">
    <subcellularLocation>
        <location evidence="1">Cell membrane</location>
        <topology evidence="1">Multi-pass membrane protein</topology>
    </subcellularLocation>
</comment>
<dbReference type="RefSeq" id="WP_090349281.1">
    <property type="nucleotide sequence ID" value="NZ_LT629751.1"/>
</dbReference>
<dbReference type="InterPro" id="IPR000060">
    <property type="entry name" value="BCCT_transptr"/>
</dbReference>
<dbReference type="Pfam" id="PF02028">
    <property type="entry name" value="BCCT"/>
    <property type="match status" value="1"/>
</dbReference>
<feature type="transmembrane region" description="Helical" evidence="7">
    <location>
        <begin position="267"/>
        <end position="287"/>
    </location>
</feature>
<reference evidence="9" key="1">
    <citation type="submission" date="2016-10" db="EMBL/GenBank/DDBJ databases">
        <authorList>
            <person name="Varghese N."/>
            <person name="Submissions S."/>
        </authorList>
    </citation>
    <scope>NUCLEOTIDE SEQUENCE [LARGE SCALE GENOMIC DNA]</scope>
    <source>
        <strain evidence="9">KCTC 32247</strain>
    </source>
</reference>
<feature type="transmembrane region" description="Helical" evidence="7">
    <location>
        <begin position="352"/>
        <end position="375"/>
    </location>
</feature>
<gene>
    <name evidence="8" type="ORF">SAMN05216221_2539</name>
</gene>
<dbReference type="Proteomes" id="UP000243359">
    <property type="component" value="Chromosome I"/>
</dbReference>
<dbReference type="InterPro" id="IPR018093">
    <property type="entry name" value="BCCT_CS"/>
</dbReference>
<dbReference type="PANTHER" id="PTHR30047:SF11">
    <property type="entry name" value="L-CARNITINE_GAMMA-BUTYROBETAINE ANTIPORTER"/>
    <property type="match status" value="1"/>
</dbReference>
<feature type="transmembrane region" description="Helical" evidence="7">
    <location>
        <begin position="478"/>
        <end position="499"/>
    </location>
</feature>
<feature type="transmembrane region" description="Helical" evidence="7">
    <location>
        <begin position="454"/>
        <end position="472"/>
    </location>
</feature>
<evidence type="ECO:0000256" key="6">
    <source>
        <dbReference type="ARBA" id="ARBA00023136"/>
    </source>
</evidence>
<evidence type="ECO:0000313" key="9">
    <source>
        <dbReference type="Proteomes" id="UP000243359"/>
    </source>
</evidence>
<feature type="transmembrane region" description="Helical" evidence="7">
    <location>
        <begin position="410"/>
        <end position="434"/>
    </location>
</feature>
<dbReference type="AlphaFoldDB" id="A0A1H1USF8"/>
<feature type="transmembrane region" description="Helical" evidence="7">
    <location>
        <begin position="195"/>
        <end position="214"/>
    </location>
</feature>
<name>A0A1H1USF8_9PSED</name>